<dbReference type="EMBL" id="CAKOGL010000031">
    <property type="protein sequence ID" value="CAH2108163.1"/>
    <property type="molecule type" value="Genomic_DNA"/>
</dbReference>
<sequence length="112" mass="12737">MWFNRMVFAYLFCLFSFSNAKCPRSVVSTLGYIIEHAVWRGWHQVVIYTTDLESDCNWAILRLVKCLGVNGIASAVDINEKARVQTNLGVVIFQRSVNTNTSNKFVTTVNQV</sequence>
<evidence type="ECO:0000313" key="2">
    <source>
        <dbReference type="EMBL" id="CAH2108163.1"/>
    </source>
</evidence>
<dbReference type="AlphaFoldDB" id="A0AAU9VA94"/>
<keyword evidence="1" id="KW-0732">Signal</keyword>
<dbReference type="Proteomes" id="UP001153954">
    <property type="component" value="Unassembled WGS sequence"/>
</dbReference>
<keyword evidence="3" id="KW-1185">Reference proteome</keyword>
<organism evidence="2 3">
    <name type="scientific">Euphydryas editha</name>
    <name type="common">Edith's checkerspot</name>
    <dbReference type="NCBI Taxonomy" id="104508"/>
    <lineage>
        <taxon>Eukaryota</taxon>
        <taxon>Metazoa</taxon>
        <taxon>Ecdysozoa</taxon>
        <taxon>Arthropoda</taxon>
        <taxon>Hexapoda</taxon>
        <taxon>Insecta</taxon>
        <taxon>Pterygota</taxon>
        <taxon>Neoptera</taxon>
        <taxon>Endopterygota</taxon>
        <taxon>Lepidoptera</taxon>
        <taxon>Glossata</taxon>
        <taxon>Ditrysia</taxon>
        <taxon>Papilionoidea</taxon>
        <taxon>Nymphalidae</taxon>
        <taxon>Nymphalinae</taxon>
        <taxon>Euphydryas</taxon>
    </lineage>
</organism>
<evidence type="ECO:0000256" key="1">
    <source>
        <dbReference type="SAM" id="SignalP"/>
    </source>
</evidence>
<protein>
    <recommendedName>
        <fullName evidence="4">Receptor ligand binding region domain-containing protein</fullName>
    </recommendedName>
</protein>
<feature type="chain" id="PRO_5043762451" description="Receptor ligand binding region domain-containing protein" evidence="1">
    <location>
        <begin position="21"/>
        <end position="112"/>
    </location>
</feature>
<proteinExistence type="predicted"/>
<comment type="caution">
    <text evidence="2">The sequence shown here is derived from an EMBL/GenBank/DDBJ whole genome shotgun (WGS) entry which is preliminary data.</text>
</comment>
<evidence type="ECO:0008006" key="4">
    <source>
        <dbReference type="Google" id="ProtNLM"/>
    </source>
</evidence>
<reference evidence="2" key="1">
    <citation type="submission" date="2022-03" db="EMBL/GenBank/DDBJ databases">
        <authorList>
            <person name="Tunstrom K."/>
        </authorList>
    </citation>
    <scope>NUCLEOTIDE SEQUENCE</scope>
</reference>
<feature type="signal peptide" evidence="1">
    <location>
        <begin position="1"/>
        <end position="20"/>
    </location>
</feature>
<gene>
    <name evidence="2" type="ORF">EEDITHA_LOCUS22126</name>
</gene>
<accession>A0AAU9VA94</accession>
<name>A0AAU9VA94_EUPED</name>
<evidence type="ECO:0000313" key="3">
    <source>
        <dbReference type="Proteomes" id="UP001153954"/>
    </source>
</evidence>